<accession>A0A7J0BQF2</accession>
<protein>
    <submittedName>
        <fullName evidence="1">Uncharacterized protein</fullName>
    </submittedName>
</protein>
<dbReference type="AlphaFoldDB" id="A0A7J0BQF2"/>
<name>A0A7J0BQF2_9BACT</name>
<proteinExistence type="predicted"/>
<comment type="caution">
    <text evidence="1">The sequence shown here is derived from an EMBL/GenBank/DDBJ whole genome shotgun (WGS) entry which is preliminary data.</text>
</comment>
<reference evidence="1 2" key="1">
    <citation type="submission" date="2020-05" db="EMBL/GenBank/DDBJ databases">
        <title>Draft genome sequence of Desulfovibrio sp. strain HN2T.</title>
        <authorList>
            <person name="Ueno A."/>
            <person name="Tamazawa S."/>
            <person name="Tamamura S."/>
            <person name="Murakami T."/>
            <person name="Kiyama T."/>
            <person name="Inomata H."/>
            <person name="Amano Y."/>
            <person name="Miyakawa K."/>
            <person name="Tamaki H."/>
            <person name="Naganuma T."/>
            <person name="Kaneko K."/>
        </authorList>
    </citation>
    <scope>NUCLEOTIDE SEQUENCE [LARGE SCALE GENOMIC DNA]</scope>
    <source>
        <strain evidence="1 2">HN2</strain>
    </source>
</reference>
<gene>
    <name evidence="1" type="ORF">DSM101010T_36590</name>
</gene>
<organism evidence="1 2">
    <name type="scientific">Desulfovibrio subterraneus</name>
    <dbReference type="NCBI Taxonomy" id="2718620"/>
    <lineage>
        <taxon>Bacteria</taxon>
        <taxon>Pseudomonadati</taxon>
        <taxon>Thermodesulfobacteriota</taxon>
        <taxon>Desulfovibrionia</taxon>
        <taxon>Desulfovibrionales</taxon>
        <taxon>Desulfovibrionaceae</taxon>
        <taxon>Desulfovibrio</taxon>
    </lineage>
</organism>
<dbReference type="Proteomes" id="UP000503840">
    <property type="component" value="Unassembled WGS sequence"/>
</dbReference>
<evidence type="ECO:0000313" key="1">
    <source>
        <dbReference type="EMBL" id="GFM35294.1"/>
    </source>
</evidence>
<evidence type="ECO:0000313" key="2">
    <source>
        <dbReference type="Proteomes" id="UP000503840"/>
    </source>
</evidence>
<keyword evidence="2" id="KW-1185">Reference proteome</keyword>
<dbReference type="EMBL" id="BLVO01000016">
    <property type="protein sequence ID" value="GFM35294.1"/>
    <property type="molecule type" value="Genomic_DNA"/>
</dbReference>
<sequence length="59" mass="6453">MQVFCRTGEIEPLGYGSEGSEQAQFHDFSFFSLLQTPALIANDDCSHRIKSLDAIGCNG</sequence>